<dbReference type="Gene3D" id="1.25.40.10">
    <property type="entry name" value="Tetratricopeptide repeat domain"/>
    <property type="match status" value="2"/>
</dbReference>
<dbReference type="InterPro" id="IPR053137">
    <property type="entry name" value="NLR-like"/>
</dbReference>
<dbReference type="InterPro" id="IPR011990">
    <property type="entry name" value="TPR-like_helical_dom_sf"/>
</dbReference>
<name>A0AAD7MQ12_9AGAR</name>
<dbReference type="Pfam" id="PF13374">
    <property type="entry name" value="TPR_10"/>
    <property type="match status" value="3"/>
</dbReference>
<dbReference type="Pfam" id="PF13424">
    <property type="entry name" value="TPR_12"/>
    <property type="match status" value="1"/>
</dbReference>
<dbReference type="CDD" id="cd21037">
    <property type="entry name" value="MLKL_NTD"/>
    <property type="match status" value="1"/>
</dbReference>
<reference evidence="2" key="1">
    <citation type="submission" date="2023-03" db="EMBL/GenBank/DDBJ databases">
        <title>Massive genome expansion in bonnet fungi (Mycena s.s.) driven by repeated elements and novel gene families across ecological guilds.</title>
        <authorList>
            <consortium name="Lawrence Berkeley National Laboratory"/>
            <person name="Harder C.B."/>
            <person name="Miyauchi S."/>
            <person name="Viragh M."/>
            <person name="Kuo A."/>
            <person name="Thoen E."/>
            <person name="Andreopoulos B."/>
            <person name="Lu D."/>
            <person name="Skrede I."/>
            <person name="Drula E."/>
            <person name="Henrissat B."/>
            <person name="Morin E."/>
            <person name="Kohler A."/>
            <person name="Barry K."/>
            <person name="LaButti K."/>
            <person name="Morin E."/>
            <person name="Salamov A."/>
            <person name="Lipzen A."/>
            <person name="Mereny Z."/>
            <person name="Hegedus B."/>
            <person name="Baldrian P."/>
            <person name="Stursova M."/>
            <person name="Weitz H."/>
            <person name="Taylor A."/>
            <person name="Grigoriev I.V."/>
            <person name="Nagy L.G."/>
            <person name="Martin F."/>
            <person name="Kauserud H."/>
        </authorList>
    </citation>
    <scope>NUCLEOTIDE SEQUENCE</scope>
    <source>
        <strain evidence="2">CBHHK182m</strain>
    </source>
</reference>
<comment type="caution">
    <text evidence="2">The sequence shown here is derived from an EMBL/GenBank/DDBJ whole genome shotgun (WGS) entry which is preliminary data.</text>
</comment>
<feature type="region of interest" description="Disordered" evidence="1">
    <location>
        <begin position="1"/>
        <end position="23"/>
    </location>
</feature>
<keyword evidence="3" id="KW-1185">Reference proteome</keyword>
<dbReference type="InterPro" id="IPR059179">
    <property type="entry name" value="MLKL-like_MCAfunc"/>
</dbReference>
<feature type="compositionally biased region" description="Polar residues" evidence="1">
    <location>
        <begin position="1"/>
        <end position="16"/>
    </location>
</feature>
<dbReference type="PANTHER" id="PTHR46082:SF11">
    <property type="entry name" value="AAA+ ATPASE DOMAIN-CONTAINING PROTEIN-RELATED"/>
    <property type="match status" value="1"/>
</dbReference>
<evidence type="ECO:0008006" key="4">
    <source>
        <dbReference type="Google" id="ProtNLM"/>
    </source>
</evidence>
<dbReference type="Gene3D" id="3.40.50.300">
    <property type="entry name" value="P-loop containing nucleotide triphosphate hydrolases"/>
    <property type="match status" value="1"/>
</dbReference>
<gene>
    <name evidence="2" type="ORF">B0H16DRAFT_1778526</name>
</gene>
<dbReference type="AlphaFoldDB" id="A0AAD7MQ12"/>
<evidence type="ECO:0000313" key="2">
    <source>
        <dbReference type="EMBL" id="KAJ7727581.1"/>
    </source>
</evidence>
<dbReference type="InterPro" id="IPR027417">
    <property type="entry name" value="P-loop_NTPase"/>
</dbReference>
<evidence type="ECO:0000313" key="3">
    <source>
        <dbReference type="Proteomes" id="UP001215598"/>
    </source>
</evidence>
<dbReference type="EMBL" id="JARKIB010000178">
    <property type="protein sequence ID" value="KAJ7727581.1"/>
    <property type="molecule type" value="Genomic_DNA"/>
</dbReference>
<accession>A0AAD7MQ12</accession>
<organism evidence="2 3">
    <name type="scientific">Mycena metata</name>
    <dbReference type="NCBI Taxonomy" id="1033252"/>
    <lineage>
        <taxon>Eukaryota</taxon>
        <taxon>Fungi</taxon>
        <taxon>Dikarya</taxon>
        <taxon>Basidiomycota</taxon>
        <taxon>Agaricomycotina</taxon>
        <taxon>Agaricomycetes</taxon>
        <taxon>Agaricomycetidae</taxon>
        <taxon>Agaricales</taxon>
        <taxon>Marasmiineae</taxon>
        <taxon>Mycenaceae</taxon>
        <taxon>Mycena</taxon>
    </lineage>
</organism>
<sequence>MSPVSSPNYGPSTRQQPAGKKEASSKFKSEWLAPAILTARTITAAAECAPFPYIKGVSGTVLILLETVENVKKNREDLKELCNTTTEIVTIIHDQIVTHGNTVAVMFKVLCEELESHLKAVIHMLQSLQDQSKGFRGRVQEFVKSSNTTDEIAGYQQKIQALCSKLKASICELAILFLFNGLQLMAIVNTNFTVMDTNMKVDEIHAVMSGPSFVEAPPGRGINNVPPPSRMFQGRQAILTKIHHYFTVNLGKQLIYVLHGLGGAGKTQIALKFIQESSANFSDIFLVDASTLDTIDTGLKNVATSKSVGDSVHDALTWLQSKHGDWLLFFDNADDPKLNLNKFFPLCSHGNILITSRNPGLRVYGEHSPVSDMEETDAVTLLLRSAAKESSKENLQVAAKIVKELHYLPLAIAQAGAFISKSEDLVGYLTLYTQNRAQLLREKPEQSHDQYAWTVYTTWQISFDQLSKPAARFLQLCSFLHYTGITEDIFSKASKYSAPVWLPPKEDLQEPLQFLSHFLGPTGGWSPLNFLDITNEIKAYSLMEEQKCFLFIRLFRPGVRAQWRMKAYVACAPDPYLECVSPRGPDFRAAFWHIYFAAEKFKEAHEIIAQVVEKCKLLFGEQHPATLEVIHYLGLTYHKLGEYKKAKELNMLVLGRQTELLGLDHPDTFTRKWITVVGWDHPDTLKAAANLAATYYTQGEFTKAKALEIVVLEKRTQVLGKEHPDTLLVMGNLAMSHKKLGNFEQARWLEVTVLEKRTTLLGKDHPDTLKAMANLAFTYYTQGEFTRAEALELMVLEKRRHLFGDGHPDSILAMQDLAFTYRKLQKLKEAEELEQLVEDSQKLTL</sequence>
<dbReference type="PANTHER" id="PTHR46082">
    <property type="entry name" value="ATP/GTP-BINDING PROTEIN-RELATED"/>
    <property type="match status" value="1"/>
</dbReference>
<proteinExistence type="predicted"/>
<protein>
    <recommendedName>
        <fullName evidence="4">NB-ARC domain-containing protein</fullName>
    </recommendedName>
</protein>
<dbReference type="SUPFAM" id="SSF48452">
    <property type="entry name" value="TPR-like"/>
    <property type="match status" value="2"/>
</dbReference>
<dbReference type="Proteomes" id="UP001215598">
    <property type="component" value="Unassembled WGS sequence"/>
</dbReference>
<dbReference type="SUPFAM" id="SSF52540">
    <property type="entry name" value="P-loop containing nucleoside triphosphate hydrolases"/>
    <property type="match status" value="1"/>
</dbReference>
<evidence type="ECO:0000256" key="1">
    <source>
        <dbReference type="SAM" id="MobiDB-lite"/>
    </source>
</evidence>